<feature type="non-terminal residue" evidence="2">
    <location>
        <position position="1"/>
    </location>
</feature>
<name>A0A5J4RJY8_9ZZZZ</name>
<sequence length="71" mass="7587">SVEIIIEACCAAIAEGLEERKVEKVDMEAAGEAPANRGGKRRSAKARLDKSDDEAINTAKAAPFLKEDEEA</sequence>
<comment type="caution">
    <text evidence="2">The sequence shown here is derived from an EMBL/GenBank/DDBJ whole genome shotgun (WGS) entry which is preliminary data.</text>
</comment>
<evidence type="ECO:0000313" key="2">
    <source>
        <dbReference type="EMBL" id="KAA6333939.1"/>
    </source>
</evidence>
<feature type="region of interest" description="Disordered" evidence="1">
    <location>
        <begin position="26"/>
        <end position="71"/>
    </location>
</feature>
<gene>
    <name evidence="2" type="ORF">EZS27_017692</name>
</gene>
<dbReference type="AlphaFoldDB" id="A0A5J4RJY8"/>
<evidence type="ECO:0000256" key="1">
    <source>
        <dbReference type="SAM" id="MobiDB-lite"/>
    </source>
</evidence>
<proteinExistence type="predicted"/>
<protein>
    <submittedName>
        <fullName evidence="2">Uncharacterized protein</fullName>
    </submittedName>
</protein>
<dbReference type="EMBL" id="SNRY01001053">
    <property type="protein sequence ID" value="KAA6333939.1"/>
    <property type="molecule type" value="Genomic_DNA"/>
</dbReference>
<reference evidence="2" key="1">
    <citation type="submission" date="2019-03" db="EMBL/GenBank/DDBJ databases">
        <title>Single cell metagenomics reveals metabolic interactions within the superorganism composed of flagellate Streblomastix strix and complex community of Bacteroidetes bacteria on its surface.</title>
        <authorList>
            <person name="Treitli S.C."/>
            <person name="Kolisko M."/>
            <person name="Husnik F."/>
            <person name="Keeling P."/>
            <person name="Hampl V."/>
        </authorList>
    </citation>
    <scope>NUCLEOTIDE SEQUENCE</scope>
    <source>
        <strain evidence="2">STM</strain>
    </source>
</reference>
<accession>A0A5J4RJY8</accession>
<organism evidence="2">
    <name type="scientific">termite gut metagenome</name>
    <dbReference type="NCBI Taxonomy" id="433724"/>
    <lineage>
        <taxon>unclassified sequences</taxon>
        <taxon>metagenomes</taxon>
        <taxon>organismal metagenomes</taxon>
    </lineage>
</organism>